<reference evidence="1" key="1">
    <citation type="journal article" date="2015" name="Nature">
        <title>Complex archaea that bridge the gap between prokaryotes and eukaryotes.</title>
        <authorList>
            <person name="Spang A."/>
            <person name="Saw J.H."/>
            <person name="Jorgensen S.L."/>
            <person name="Zaremba-Niedzwiedzka K."/>
            <person name="Martijn J."/>
            <person name="Lind A.E."/>
            <person name="van Eijk R."/>
            <person name="Schleper C."/>
            <person name="Guy L."/>
            <person name="Ettema T.J."/>
        </authorList>
    </citation>
    <scope>NUCLEOTIDE SEQUENCE</scope>
</reference>
<dbReference type="PANTHER" id="PTHR48100">
    <property type="entry name" value="BROAD-SPECIFICITY PHOSPHATASE YOR283W-RELATED"/>
    <property type="match status" value="1"/>
</dbReference>
<dbReference type="GO" id="GO:0005737">
    <property type="term" value="C:cytoplasm"/>
    <property type="evidence" value="ECO:0007669"/>
    <property type="project" value="TreeGrafter"/>
</dbReference>
<proteinExistence type="predicted"/>
<dbReference type="SUPFAM" id="SSF53254">
    <property type="entry name" value="Phosphoglycerate mutase-like"/>
    <property type="match status" value="1"/>
</dbReference>
<dbReference type="Gene3D" id="3.40.50.1240">
    <property type="entry name" value="Phosphoglycerate mutase-like"/>
    <property type="match status" value="1"/>
</dbReference>
<evidence type="ECO:0008006" key="2">
    <source>
        <dbReference type="Google" id="ProtNLM"/>
    </source>
</evidence>
<dbReference type="GO" id="GO:0016791">
    <property type="term" value="F:phosphatase activity"/>
    <property type="evidence" value="ECO:0007669"/>
    <property type="project" value="TreeGrafter"/>
</dbReference>
<dbReference type="InterPro" id="IPR050275">
    <property type="entry name" value="PGM_Phosphatase"/>
</dbReference>
<comment type="caution">
    <text evidence="1">The sequence shown here is derived from an EMBL/GenBank/DDBJ whole genome shotgun (WGS) entry which is preliminary data.</text>
</comment>
<dbReference type="PANTHER" id="PTHR48100:SF1">
    <property type="entry name" value="HISTIDINE PHOSPHATASE FAMILY PROTEIN-RELATED"/>
    <property type="match status" value="1"/>
</dbReference>
<dbReference type="AlphaFoldDB" id="A0A0F9XSL5"/>
<dbReference type="EMBL" id="LAZR01000030">
    <property type="protein sequence ID" value="KKO02467.1"/>
    <property type="molecule type" value="Genomic_DNA"/>
</dbReference>
<protein>
    <recommendedName>
        <fullName evidence="2">Phosphoglycerate mutase family protein</fullName>
    </recommendedName>
</protein>
<name>A0A0F9XSL5_9ZZZZ</name>
<accession>A0A0F9XSL5</accession>
<organism evidence="1">
    <name type="scientific">marine sediment metagenome</name>
    <dbReference type="NCBI Taxonomy" id="412755"/>
    <lineage>
        <taxon>unclassified sequences</taxon>
        <taxon>metagenomes</taxon>
        <taxon>ecological metagenomes</taxon>
    </lineage>
</organism>
<dbReference type="InterPro" id="IPR013078">
    <property type="entry name" value="His_Pase_superF_clade-1"/>
</dbReference>
<dbReference type="Pfam" id="PF00300">
    <property type="entry name" value="His_Phos_1"/>
    <property type="match status" value="1"/>
</dbReference>
<evidence type="ECO:0000313" key="1">
    <source>
        <dbReference type="EMBL" id="KKO02467.1"/>
    </source>
</evidence>
<gene>
    <name evidence="1" type="ORF">LCGC14_0104220</name>
</gene>
<sequence length="193" mass="21395">MTIWHWVRHGPTHEKNFVGWRDVPADLSDHALIARLNAHLPQSSVLISSDLIRASATADTLASASRMRLPHDPDLRELDFGLWDGMHARDVSQSHPELSRAYWTTPGDIAAPEGESWNDAARRINAAVDRITQAHPNTHIIAVAHFGVILTQVQRALGVDAHAAMAHKIDNLSVTDIHITPRGWDIGTINYQV</sequence>
<dbReference type="InterPro" id="IPR029033">
    <property type="entry name" value="His_PPase_superfam"/>
</dbReference>